<organism evidence="1 2">
    <name type="scientific">Peteryoungia aggregata LMG 23059</name>
    <dbReference type="NCBI Taxonomy" id="1368425"/>
    <lineage>
        <taxon>Bacteria</taxon>
        <taxon>Pseudomonadati</taxon>
        <taxon>Pseudomonadota</taxon>
        <taxon>Alphaproteobacteria</taxon>
        <taxon>Hyphomicrobiales</taxon>
        <taxon>Rhizobiaceae</taxon>
        <taxon>Peteryoungia</taxon>
    </lineage>
</organism>
<dbReference type="Proteomes" id="UP001238496">
    <property type="component" value="Unassembled WGS sequence"/>
</dbReference>
<evidence type="ECO:0000313" key="2">
    <source>
        <dbReference type="Proteomes" id="UP001238496"/>
    </source>
</evidence>
<comment type="caution">
    <text evidence="1">The sequence shown here is derived from an EMBL/GenBank/DDBJ whole genome shotgun (WGS) entry which is preliminary data.</text>
</comment>
<reference evidence="1 2" key="1">
    <citation type="submission" date="2023-07" db="EMBL/GenBank/DDBJ databases">
        <title>Genomic Encyclopedia of Type Strains, Phase IV (KMG-IV): sequencing the most valuable type-strain genomes for metagenomic binning, comparative biology and taxonomic classification.</title>
        <authorList>
            <person name="Goeker M."/>
        </authorList>
    </citation>
    <scope>NUCLEOTIDE SEQUENCE [LARGE SCALE GENOMIC DNA]</scope>
    <source>
        <strain evidence="1 2">DSM 1111</strain>
    </source>
</reference>
<name>A0ABU0GAE4_9HYPH</name>
<keyword evidence="2" id="KW-1185">Reference proteome</keyword>
<protein>
    <submittedName>
        <fullName evidence="1">Uncharacterized protein</fullName>
    </submittedName>
</protein>
<dbReference type="EMBL" id="JAUSUW010000010">
    <property type="protein sequence ID" value="MDQ0422326.1"/>
    <property type="molecule type" value="Genomic_DNA"/>
</dbReference>
<accession>A0ABU0GAE4</accession>
<proteinExistence type="predicted"/>
<dbReference type="RefSeq" id="WP_307374780.1">
    <property type="nucleotide sequence ID" value="NZ_JAUSUW010000010.1"/>
</dbReference>
<sequence>MPIFRKVLGPFKPMFETSNGRVDKLQWHFIVIRDDYTTCHYTLQCYPQTNKYTAVNGDQNEDSLGRKVRAMGSVIYGSRKPTVVHERMFIEHDTTPVSSGDTISNILKQHLRTEDIANINAARLTGKLAIALKG</sequence>
<evidence type="ECO:0000313" key="1">
    <source>
        <dbReference type="EMBL" id="MDQ0422326.1"/>
    </source>
</evidence>
<gene>
    <name evidence="1" type="ORF">J2045_003374</name>
</gene>